<gene>
    <name evidence="1" type="ORF">D9C73_022811</name>
</gene>
<sequence length="341" mass="38059">MSQPQNNLKLAKNAAVSANKGRGCATQLCHRRLVFEDTVRILYVNNKGLVHPNVVVKSKHSLQRSRRRDILLSNAAQDTKTRMSRRDELRDTGCTLFTHDVDFPELVDSCNSGSICRVMKLGHRVCFWDLLHDVISYSVTTNDTLDQIRSSDITSLILLSHQHLKFLSLNSDDLTAVNVDELSDPIKTDLERKELTDAGQLTRGYSTLTHSHKAIIHMPTQSLLPFSNASNAGLIALFAIIRNGGVKVARNHVLTPCIVEDANRRMIKEDRFKNGVKSICSHGGDPPLINGVTSGQLVQLNSQRLIVNGVVRLLLSAEVRHDESLWELKGFNTTEVACYIY</sequence>
<protein>
    <submittedName>
        <fullName evidence="1">Uncharacterized protein</fullName>
    </submittedName>
</protein>
<evidence type="ECO:0000313" key="2">
    <source>
        <dbReference type="Proteomes" id="UP000298787"/>
    </source>
</evidence>
<dbReference type="EMBL" id="CM014097">
    <property type="protein sequence ID" value="TKS88758.1"/>
    <property type="molecule type" value="Genomic_DNA"/>
</dbReference>
<accession>A0A4U5VKB3</accession>
<keyword evidence="2" id="KW-1185">Reference proteome</keyword>
<dbReference type="AlphaFoldDB" id="A0A4U5VKB3"/>
<evidence type="ECO:0000313" key="1">
    <source>
        <dbReference type="EMBL" id="TKS88758.1"/>
    </source>
</evidence>
<organism evidence="1 2">
    <name type="scientific">Collichthys lucidus</name>
    <name type="common">Big head croaker</name>
    <name type="synonym">Sciaena lucida</name>
    <dbReference type="NCBI Taxonomy" id="240159"/>
    <lineage>
        <taxon>Eukaryota</taxon>
        <taxon>Metazoa</taxon>
        <taxon>Chordata</taxon>
        <taxon>Craniata</taxon>
        <taxon>Vertebrata</taxon>
        <taxon>Euteleostomi</taxon>
        <taxon>Actinopterygii</taxon>
        <taxon>Neopterygii</taxon>
        <taxon>Teleostei</taxon>
        <taxon>Neoteleostei</taxon>
        <taxon>Acanthomorphata</taxon>
        <taxon>Eupercaria</taxon>
        <taxon>Sciaenidae</taxon>
        <taxon>Collichthys</taxon>
    </lineage>
</organism>
<name>A0A4U5VKB3_COLLU</name>
<reference evidence="1 2" key="1">
    <citation type="submission" date="2019-01" db="EMBL/GenBank/DDBJ databases">
        <title>Genome Assembly of Collichthys lucidus.</title>
        <authorList>
            <person name="Cai M."/>
            <person name="Xiao S."/>
        </authorList>
    </citation>
    <scope>NUCLEOTIDE SEQUENCE [LARGE SCALE GENOMIC DNA]</scope>
    <source>
        <strain evidence="1">JT15FE1705JMU</strain>
        <tissue evidence="1">Muscle</tissue>
    </source>
</reference>
<dbReference type="Proteomes" id="UP000298787">
    <property type="component" value="Chromosome 20"/>
</dbReference>
<proteinExistence type="predicted"/>